<dbReference type="PANTHER" id="PTHR34821">
    <property type="entry name" value="INNER MEMBRANE PROTEIN YDCZ"/>
    <property type="match status" value="1"/>
</dbReference>
<protein>
    <recommendedName>
        <fullName evidence="4">DMT family transporter</fullName>
    </recommendedName>
</protein>
<dbReference type="RefSeq" id="WP_239304776.1">
    <property type="nucleotide sequence ID" value="NZ_JAXBDC010000007.1"/>
</dbReference>
<dbReference type="Proteomes" id="UP000247459">
    <property type="component" value="Unassembled WGS sequence"/>
</dbReference>
<feature type="transmembrane region" description="Helical" evidence="1">
    <location>
        <begin position="97"/>
        <end position="116"/>
    </location>
</feature>
<evidence type="ECO:0000313" key="2">
    <source>
        <dbReference type="EMBL" id="PYY27185.1"/>
    </source>
</evidence>
<feature type="transmembrane region" description="Helical" evidence="1">
    <location>
        <begin position="38"/>
        <end position="57"/>
    </location>
</feature>
<dbReference type="AlphaFoldDB" id="A0A2W0CFR4"/>
<dbReference type="Pfam" id="PF04657">
    <property type="entry name" value="DMT_YdcZ"/>
    <property type="match status" value="1"/>
</dbReference>
<comment type="caution">
    <text evidence="2">The sequence shown here is derived from an EMBL/GenBank/DDBJ whole genome shotgun (WGS) entry which is preliminary data.</text>
</comment>
<keyword evidence="1" id="KW-0472">Membrane</keyword>
<reference evidence="2 3" key="1">
    <citation type="submission" date="2018-01" db="EMBL/GenBank/DDBJ databases">
        <title>Genome sequence of the PGP bacterium Paenibacillus illinoisensis E3.</title>
        <authorList>
            <person name="Rolli E."/>
            <person name="Marasco R."/>
            <person name="Bessem C."/>
            <person name="Michoud G."/>
            <person name="Gaiarsa S."/>
            <person name="Borin S."/>
            <person name="Daffonchio D."/>
        </authorList>
    </citation>
    <scope>NUCLEOTIDE SEQUENCE [LARGE SCALE GENOMIC DNA]</scope>
    <source>
        <strain evidence="2 3">E3</strain>
    </source>
</reference>
<feature type="transmembrane region" description="Helical" evidence="1">
    <location>
        <begin position="128"/>
        <end position="143"/>
    </location>
</feature>
<proteinExistence type="predicted"/>
<name>A0A2W0CFR4_9BACL</name>
<keyword evidence="1" id="KW-0812">Transmembrane</keyword>
<dbReference type="GO" id="GO:0005886">
    <property type="term" value="C:plasma membrane"/>
    <property type="evidence" value="ECO:0007669"/>
    <property type="project" value="TreeGrafter"/>
</dbReference>
<evidence type="ECO:0000256" key="1">
    <source>
        <dbReference type="SAM" id="Phobius"/>
    </source>
</evidence>
<accession>A0A2W0CFR4</accession>
<dbReference type="EMBL" id="PRLG01000022">
    <property type="protein sequence ID" value="PYY27185.1"/>
    <property type="molecule type" value="Genomic_DNA"/>
</dbReference>
<keyword evidence="1" id="KW-1133">Transmembrane helix</keyword>
<gene>
    <name evidence="2" type="ORF">PIL02S_04684</name>
</gene>
<feature type="transmembrane region" description="Helical" evidence="1">
    <location>
        <begin position="69"/>
        <end position="91"/>
    </location>
</feature>
<sequence>MKKLIFYIIAIATGALLSFEGALYGKLGEQVGTLEADFYNFFMGAIISLILLIFFGKGNLSAITKFPKWNLLGGLLGVIYLLALVIGVPIVGVGISMIAIVVGQMVTSILIDHYGWLGSNRKPVGSKRIAALVLMLGALALTLF</sequence>
<evidence type="ECO:0008006" key="4">
    <source>
        <dbReference type="Google" id="ProtNLM"/>
    </source>
</evidence>
<organism evidence="2 3">
    <name type="scientific">Paenibacillus illinoisensis</name>
    <dbReference type="NCBI Taxonomy" id="59845"/>
    <lineage>
        <taxon>Bacteria</taxon>
        <taxon>Bacillati</taxon>
        <taxon>Bacillota</taxon>
        <taxon>Bacilli</taxon>
        <taxon>Bacillales</taxon>
        <taxon>Paenibacillaceae</taxon>
        <taxon>Paenibacillus</taxon>
    </lineage>
</organism>
<evidence type="ECO:0000313" key="3">
    <source>
        <dbReference type="Proteomes" id="UP000247459"/>
    </source>
</evidence>
<dbReference type="PANTHER" id="PTHR34821:SF2">
    <property type="entry name" value="INNER MEMBRANE PROTEIN YDCZ"/>
    <property type="match status" value="1"/>
</dbReference>
<dbReference type="InterPro" id="IPR006750">
    <property type="entry name" value="YdcZ"/>
</dbReference>